<dbReference type="SUPFAM" id="SSF89562">
    <property type="entry name" value="RraA-like"/>
    <property type="match status" value="1"/>
</dbReference>
<evidence type="ECO:0000256" key="2">
    <source>
        <dbReference type="ARBA" id="ARBA00016549"/>
    </source>
</evidence>
<gene>
    <name evidence="6" type="ORF">HRI96_00235</name>
</gene>
<dbReference type="PANTHER" id="PTHR33254:SF4">
    <property type="entry name" value="4-HYDROXY-4-METHYL-2-OXOGLUTARATE ALDOLASE 3-RELATED"/>
    <property type="match status" value="1"/>
</dbReference>
<feature type="binding site" evidence="5">
    <location>
        <position position="65"/>
    </location>
    <ligand>
        <name>Mg(2+)</name>
        <dbReference type="ChEBI" id="CHEBI:18420"/>
    </ligand>
</feature>
<evidence type="ECO:0000256" key="1">
    <source>
        <dbReference type="ARBA" id="ARBA00001968"/>
    </source>
</evidence>
<reference evidence="6" key="2">
    <citation type="journal article" date="2021" name="Microbiol. Resour. Announc.">
        <title>Complete Genome Sequences of Three Human Oral Treponema parvum Isolates.</title>
        <authorList>
            <person name="Zeng H."/>
            <person name="Watt R.M."/>
        </authorList>
    </citation>
    <scope>NUCLEOTIDE SEQUENCE</scope>
    <source>
        <strain evidence="6">ATCC 700773</strain>
    </source>
</reference>
<feature type="binding site" evidence="5">
    <location>
        <position position="64"/>
    </location>
    <ligand>
        <name>substrate</name>
    </ligand>
</feature>
<evidence type="ECO:0000256" key="5">
    <source>
        <dbReference type="PIRSR" id="PIRSR605493-1"/>
    </source>
</evidence>
<evidence type="ECO:0000313" key="6">
    <source>
        <dbReference type="EMBL" id="QTQ10760.1"/>
    </source>
</evidence>
<dbReference type="PANTHER" id="PTHR33254">
    <property type="entry name" value="4-HYDROXY-4-METHYL-2-OXOGLUTARATE ALDOLASE 3-RELATED"/>
    <property type="match status" value="1"/>
</dbReference>
<accession>A0A975EX91</accession>
<evidence type="ECO:0000313" key="7">
    <source>
        <dbReference type="Proteomes" id="UP000671995"/>
    </source>
</evidence>
<dbReference type="Gene3D" id="3.50.30.40">
    <property type="entry name" value="Ribonuclease E inhibitor RraA/RraA-like"/>
    <property type="match status" value="1"/>
</dbReference>
<comment type="cofactor">
    <cofactor evidence="1">
        <name>a divalent metal cation</name>
        <dbReference type="ChEBI" id="CHEBI:60240"/>
    </cofactor>
</comment>
<dbReference type="InterPro" id="IPR005493">
    <property type="entry name" value="RraA/RraA-like"/>
</dbReference>
<dbReference type="InterPro" id="IPR036704">
    <property type="entry name" value="RraA/RraA-like_sf"/>
</dbReference>
<dbReference type="CDD" id="cd16841">
    <property type="entry name" value="RraA_family"/>
    <property type="match status" value="1"/>
</dbReference>
<keyword evidence="5" id="KW-0460">Magnesium</keyword>
<dbReference type="GO" id="GO:0046872">
    <property type="term" value="F:metal ion binding"/>
    <property type="evidence" value="ECO:0007669"/>
    <property type="project" value="UniProtKB-KW"/>
</dbReference>
<comment type="cofactor">
    <cofactor evidence="5">
        <name>Mg(2+)</name>
        <dbReference type="ChEBI" id="CHEBI:18420"/>
    </cofactor>
</comment>
<dbReference type="Proteomes" id="UP000671995">
    <property type="component" value="Chromosome"/>
</dbReference>
<sequence length="169" mass="18846">MMPVKHYGKKKDPPQKKMHAAVKPGSVLVFDNGGDTQAAIFGEMSCTMARAHGCVGVVNNGFTRDCQYILKMENFPYYTRGTTPNAYGGWRVVAVNEPIYLPGHLTHYVIVNPGDFIFGDDDGLQIIPEPYVDSVLLKAEEILSFENQERKMIADGLPIEEVYKKFGDL</sequence>
<reference evidence="6" key="1">
    <citation type="submission" date="2020-05" db="EMBL/GenBank/DDBJ databases">
        <authorList>
            <person name="Zeng H."/>
            <person name="Chan Y.K."/>
            <person name="Watt R.M."/>
        </authorList>
    </citation>
    <scope>NUCLEOTIDE SEQUENCE</scope>
    <source>
        <strain evidence="6">ATCC 700773</strain>
    </source>
</reference>
<dbReference type="EMBL" id="CP054257">
    <property type="protein sequence ID" value="QTQ10760.1"/>
    <property type="molecule type" value="Genomic_DNA"/>
</dbReference>
<protein>
    <recommendedName>
        <fullName evidence="2">Putative 4-hydroxy-4-methyl-2-oxoglutarate aldolase</fullName>
    </recommendedName>
    <alternativeName>
        <fullName evidence="3">Regulator of ribonuclease activity homolog</fullName>
    </alternativeName>
    <alternativeName>
        <fullName evidence="4">RraA-like protein</fullName>
    </alternativeName>
</protein>
<organism evidence="6 7">
    <name type="scientific">Treponema parvum</name>
    <dbReference type="NCBI Taxonomy" id="138851"/>
    <lineage>
        <taxon>Bacteria</taxon>
        <taxon>Pseudomonadati</taxon>
        <taxon>Spirochaetota</taxon>
        <taxon>Spirochaetia</taxon>
        <taxon>Spirochaetales</taxon>
        <taxon>Treponemataceae</taxon>
        <taxon>Treponema</taxon>
    </lineage>
</organism>
<evidence type="ECO:0000256" key="4">
    <source>
        <dbReference type="ARBA" id="ARBA00030169"/>
    </source>
</evidence>
<name>A0A975EX91_9SPIR</name>
<evidence type="ECO:0000256" key="3">
    <source>
        <dbReference type="ARBA" id="ARBA00029596"/>
    </source>
</evidence>
<dbReference type="RefSeq" id="WP_210117558.1">
    <property type="nucleotide sequence ID" value="NZ_CP054257.1"/>
</dbReference>
<dbReference type="Pfam" id="PF03737">
    <property type="entry name" value="RraA-like"/>
    <property type="match status" value="1"/>
</dbReference>
<dbReference type="AlphaFoldDB" id="A0A975EX91"/>
<keyword evidence="5" id="KW-0479">Metal-binding</keyword>
<proteinExistence type="predicted"/>